<evidence type="ECO:0000256" key="1">
    <source>
        <dbReference type="SAM" id="MobiDB-lite"/>
    </source>
</evidence>
<feature type="region of interest" description="Disordered" evidence="1">
    <location>
        <begin position="30"/>
        <end position="63"/>
    </location>
</feature>
<name>A0A5D2M8G5_GOSTO</name>
<dbReference type="AlphaFoldDB" id="A0A5D2M8G5"/>
<keyword evidence="3" id="KW-1185">Reference proteome</keyword>
<evidence type="ECO:0000313" key="2">
    <source>
        <dbReference type="EMBL" id="TYH87600.1"/>
    </source>
</evidence>
<dbReference type="EMBL" id="CM017623">
    <property type="protein sequence ID" value="TYH87600.1"/>
    <property type="molecule type" value="Genomic_DNA"/>
</dbReference>
<evidence type="ECO:0000313" key="3">
    <source>
        <dbReference type="Proteomes" id="UP000322667"/>
    </source>
</evidence>
<organism evidence="2 3">
    <name type="scientific">Gossypium tomentosum</name>
    <name type="common">Hawaiian cotton</name>
    <name type="synonym">Gossypium sandvicense</name>
    <dbReference type="NCBI Taxonomy" id="34277"/>
    <lineage>
        <taxon>Eukaryota</taxon>
        <taxon>Viridiplantae</taxon>
        <taxon>Streptophyta</taxon>
        <taxon>Embryophyta</taxon>
        <taxon>Tracheophyta</taxon>
        <taxon>Spermatophyta</taxon>
        <taxon>Magnoliopsida</taxon>
        <taxon>eudicotyledons</taxon>
        <taxon>Gunneridae</taxon>
        <taxon>Pentapetalae</taxon>
        <taxon>rosids</taxon>
        <taxon>malvids</taxon>
        <taxon>Malvales</taxon>
        <taxon>Malvaceae</taxon>
        <taxon>Malvoideae</taxon>
        <taxon>Gossypium</taxon>
    </lineage>
</organism>
<feature type="compositionally biased region" description="Low complexity" evidence="1">
    <location>
        <begin position="30"/>
        <end position="40"/>
    </location>
</feature>
<dbReference type="Proteomes" id="UP000322667">
    <property type="component" value="Chromosome D01"/>
</dbReference>
<accession>A0A5D2M8G5</accession>
<proteinExistence type="predicted"/>
<reference evidence="2 3" key="1">
    <citation type="submission" date="2019-07" db="EMBL/GenBank/DDBJ databases">
        <title>WGS assembly of Gossypium tomentosum.</title>
        <authorList>
            <person name="Chen Z.J."/>
            <person name="Sreedasyam A."/>
            <person name="Ando A."/>
            <person name="Song Q."/>
            <person name="De L."/>
            <person name="Hulse-Kemp A."/>
            <person name="Ding M."/>
            <person name="Ye W."/>
            <person name="Kirkbride R."/>
            <person name="Jenkins J."/>
            <person name="Plott C."/>
            <person name="Lovell J."/>
            <person name="Lin Y.-M."/>
            <person name="Vaughn R."/>
            <person name="Liu B."/>
            <person name="Li W."/>
            <person name="Simpson S."/>
            <person name="Scheffler B."/>
            <person name="Saski C."/>
            <person name="Grover C."/>
            <person name="Hu G."/>
            <person name="Conover J."/>
            <person name="Carlson J."/>
            <person name="Shu S."/>
            <person name="Boston L."/>
            <person name="Williams M."/>
            <person name="Peterson D."/>
            <person name="Mcgee K."/>
            <person name="Jones D."/>
            <person name="Wendel J."/>
            <person name="Stelly D."/>
            <person name="Grimwood J."/>
            <person name="Schmutz J."/>
        </authorList>
    </citation>
    <scope>NUCLEOTIDE SEQUENCE [LARGE SCALE GENOMIC DNA]</scope>
    <source>
        <strain evidence="2">7179.01</strain>
    </source>
</reference>
<gene>
    <name evidence="2" type="ORF">ES332_D01G128500v1</name>
</gene>
<sequence>MGTWLSNFIEKNRSPIKKTKKLLSFLSRAAPAPCSSSPDSNCGGVSQDVALPPPSEVQGQRPTWRVRRQNEQWWCMCEGAHAGTGSARGDEGPRWLRRGGC</sequence>
<protein>
    <submittedName>
        <fullName evidence="2">Uncharacterized protein</fullName>
    </submittedName>
</protein>